<keyword evidence="2" id="KW-1185">Reference proteome</keyword>
<gene>
    <name evidence="1" type="ORF">NO1_1186</name>
</gene>
<accession>A0A388TBJ2</accession>
<evidence type="ECO:0000313" key="1">
    <source>
        <dbReference type="EMBL" id="GBR73921.1"/>
    </source>
</evidence>
<evidence type="ECO:0000313" key="2">
    <source>
        <dbReference type="Proteomes" id="UP000269352"/>
    </source>
</evidence>
<organism evidence="1 2">
    <name type="scientific">Termititenax aidoneus</name>
    <dbReference type="NCBI Taxonomy" id="2218524"/>
    <lineage>
        <taxon>Bacteria</taxon>
        <taxon>Bacillati</taxon>
        <taxon>Candidatus Margulisiibacteriota</taxon>
        <taxon>Candidatus Termititenacia</taxon>
        <taxon>Candidatus Termititenacales</taxon>
        <taxon>Candidatus Termititenacaceae</taxon>
        <taxon>Candidatus Termititenax</taxon>
    </lineage>
</organism>
<dbReference type="Proteomes" id="UP000269352">
    <property type="component" value="Unassembled WGS sequence"/>
</dbReference>
<name>A0A388TBJ2_TERA1</name>
<dbReference type="GO" id="GO:0008233">
    <property type="term" value="F:peptidase activity"/>
    <property type="evidence" value="ECO:0007669"/>
    <property type="project" value="UniProtKB-KW"/>
</dbReference>
<comment type="caution">
    <text evidence="1">The sequence shown here is derived from an EMBL/GenBank/DDBJ whole genome shotgun (WGS) entry which is preliminary data.</text>
</comment>
<protein>
    <submittedName>
        <fullName evidence="1">Collagenase-like protease</fullName>
    </submittedName>
</protein>
<dbReference type="AlphaFoldDB" id="A0A388TBJ2"/>
<reference evidence="1 2" key="1">
    <citation type="journal article" date="2019" name="ISME J.">
        <title>Genome analyses of uncultured TG2/ZB3 bacteria in 'Margulisbacteria' specifically attached to ectosymbiotic spirochetes of protists in the termite gut.</title>
        <authorList>
            <person name="Utami Y.D."/>
            <person name="Kuwahara H."/>
            <person name="Igai K."/>
            <person name="Murakami T."/>
            <person name="Sugaya K."/>
            <person name="Morikawa T."/>
            <person name="Nagura Y."/>
            <person name="Yuki M."/>
            <person name="Deevong P."/>
            <person name="Inoue T."/>
            <person name="Kihara K."/>
            <person name="Lo N."/>
            <person name="Yamada A."/>
            <person name="Ohkuma M."/>
            <person name="Hongoh Y."/>
        </authorList>
    </citation>
    <scope>NUCLEOTIDE SEQUENCE [LARGE SCALE GENOMIC DNA]</scope>
    <source>
        <strain evidence="1">NkOx7-01</strain>
    </source>
</reference>
<sequence>MTNTLSVSIGGGLACTEADKYLQRFILAKEFHSEWFYPGIEVKSFFDSFPGLIWNGGRVMEGMAESLSIAECKKKVEFFNQRNIGVYFTFTNNLLTEEHLPNTVCNQVLKAFESPLNAVIVCSKLLENYIRSSYPQYKIIYSVTHVTYDKAILLKAAKEYDLVVIPPEWNRDLALLSCFPAEKVEIMLCEPCIPYCPNRKEHYRATDKANLGYTVDPEASPHKCKYKALFPGELMKDLSLAEMLTIFTETGIRHFKLSNRALDLPRRIEHISRYFVRKEYAEVFTIYMTDA</sequence>
<dbReference type="GO" id="GO:0006508">
    <property type="term" value="P:proteolysis"/>
    <property type="evidence" value="ECO:0007669"/>
    <property type="project" value="UniProtKB-KW"/>
</dbReference>
<dbReference type="EMBL" id="BGZN01000024">
    <property type="protein sequence ID" value="GBR73921.1"/>
    <property type="molecule type" value="Genomic_DNA"/>
</dbReference>
<proteinExistence type="predicted"/>